<accession>R9IEF2</accession>
<keyword evidence="1" id="KW-1133">Transmembrane helix</keyword>
<dbReference type="EMBL" id="ASSP01000017">
    <property type="protein sequence ID" value="EOS11745.1"/>
    <property type="molecule type" value="Genomic_DNA"/>
</dbReference>
<evidence type="ECO:0000313" key="2">
    <source>
        <dbReference type="EMBL" id="EOS11745.1"/>
    </source>
</evidence>
<keyword evidence="3" id="KW-1185">Reference proteome</keyword>
<keyword evidence="1" id="KW-0472">Membrane</keyword>
<dbReference type="HOGENOM" id="CLU_3180209_0_0_10"/>
<proteinExistence type="predicted"/>
<name>R9IEF2_9BACT</name>
<reference evidence="2 3" key="1">
    <citation type="submission" date="2013-04" db="EMBL/GenBank/DDBJ databases">
        <title>The Genome Sequence of Bacteroides massiliensis dnLKV3.</title>
        <authorList>
            <consortium name="The Broad Institute Genomics Platform"/>
            <consortium name="The Broad Institute Genome Sequencing Center for Infectious Disease"/>
            <person name="Earl A."/>
            <person name="Xavier R."/>
            <person name="Kuhn K."/>
            <person name="Stappenbeck T."/>
            <person name="Walker B."/>
            <person name="Young S."/>
            <person name="Zeng Q."/>
            <person name="Gargeya S."/>
            <person name="Fitzgerald M."/>
            <person name="Haas B."/>
            <person name="Abouelleil A."/>
            <person name="Allen A.W."/>
            <person name="Alvarado L."/>
            <person name="Arachchi H.M."/>
            <person name="Berlin A.M."/>
            <person name="Chapman S.B."/>
            <person name="Gainer-Dewar J."/>
            <person name="Goldberg J."/>
            <person name="Griggs A."/>
            <person name="Gujja S."/>
            <person name="Hansen M."/>
            <person name="Howarth C."/>
            <person name="Imamovic A."/>
            <person name="Ireland A."/>
            <person name="Larimer J."/>
            <person name="McCowan C."/>
            <person name="Murphy C."/>
            <person name="Pearson M."/>
            <person name="Poon T.W."/>
            <person name="Priest M."/>
            <person name="Roberts A."/>
            <person name="Saif S."/>
            <person name="Shea T."/>
            <person name="Sisk P."/>
            <person name="Sykes S."/>
            <person name="Wortman J."/>
            <person name="Nusbaum C."/>
            <person name="Birren B."/>
        </authorList>
    </citation>
    <scope>NUCLEOTIDE SEQUENCE [LARGE SCALE GENOMIC DNA]</scope>
    <source>
        <strain evidence="3">dnLKV3</strain>
    </source>
</reference>
<evidence type="ECO:0000256" key="1">
    <source>
        <dbReference type="SAM" id="Phobius"/>
    </source>
</evidence>
<organism evidence="2 3">
    <name type="scientific">Phocaeicola sartorii</name>
    <dbReference type="NCBI Taxonomy" id="671267"/>
    <lineage>
        <taxon>Bacteria</taxon>
        <taxon>Pseudomonadati</taxon>
        <taxon>Bacteroidota</taxon>
        <taxon>Bacteroidia</taxon>
        <taxon>Bacteroidales</taxon>
        <taxon>Bacteroidaceae</taxon>
        <taxon>Phocaeicola</taxon>
    </lineage>
</organism>
<feature type="transmembrane region" description="Helical" evidence="1">
    <location>
        <begin position="7"/>
        <end position="27"/>
    </location>
</feature>
<gene>
    <name evidence="2" type="ORF">C802_02858</name>
</gene>
<dbReference type="PATRIC" id="fig|1235788.3.peg.2928"/>
<dbReference type="AlphaFoldDB" id="R9IEF2"/>
<protein>
    <submittedName>
        <fullName evidence="2">Uncharacterized protein</fullName>
    </submittedName>
</protein>
<sequence>MIFIRKIIVSGYLLIALLLLAISYIIMHRNANCIKRYKKETTDLIG</sequence>
<evidence type="ECO:0000313" key="3">
    <source>
        <dbReference type="Proteomes" id="UP000014200"/>
    </source>
</evidence>
<keyword evidence="1" id="KW-0812">Transmembrane</keyword>
<comment type="caution">
    <text evidence="2">The sequence shown here is derived from an EMBL/GenBank/DDBJ whole genome shotgun (WGS) entry which is preliminary data.</text>
</comment>
<dbReference type="Proteomes" id="UP000014200">
    <property type="component" value="Unassembled WGS sequence"/>
</dbReference>
<dbReference type="STRING" id="1235788.C802_02858"/>